<gene>
    <name evidence="13" type="primary">TRMT11</name>
</gene>
<keyword evidence="8 10" id="KW-0694">RNA-binding</keyword>
<keyword evidence="4 10" id="KW-0489">Methyltransferase</keyword>
<accession>A0A8B7STN9</accession>
<evidence type="ECO:0000256" key="1">
    <source>
        <dbReference type="ARBA" id="ARBA00004496"/>
    </source>
</evidence>
<dbReference type="GeneID" id="109392618"/>
<dbReference type="GO" id="GO:0032259">
    <property type="term" value="P:methylation"/>
    <property type="evidence" value="ECO:0007669"/>
    <property type="project" value="UniProtKB-UniRule"/>
</dbReference>
<dbReference type="AlphaFoldDB" id="A0A8B7STN9"/>
<dbReference type="EC" id="2.1.1.214" evidence="9"/>
<keyword evidence="5 10" id="KW-0808">Transferase</keyword>
<dbReference type="PROSITE" id="PS51627">
    <property type="entry name" value="SAM_MT_TRM11"/>
    <property type="match status" value="1"/>
</dbReference>
<sequence length="443" mass="51353">MRTVMATMALPGPLNRYLLLMAQEHLEFRLPEIKSLLSLFGGQFTTSQETYGKSPFWILNIPSEDIARNLMKRTVCAKSIFELWGHGKSPEELYGSLKNYPVEKMVPFLHSDSTYKIKIHTFNKTLTQEEKVKRIDALEFLPFEGKVNLKKPQHIFSILEDYGLDPNCIPENPHNIYFGRWVSSFLFHLSDSSLFLHGTVCCWRKGTVFCSTLYPTSVCFELRKASRKNQKWRGPDENIRANLRQYGLEKYYLDVLVSDASKPSWRKGAYFDAIITDPPYGIRESTRRTGSQKEVPKGIEKCPESHVPVSLSYHLSDMFSDLLNFAAETLLLGGRLVYWLPVYTPEYVILKNFIFNFIFSWCLTSTREGAAEGRKTGHLTTVPEFWVKMRSGLEIFRMQKNRDQYSHLLSDQFLPYQGHNSFREKYFSGVTKRIAKEEKSSQE</sequence>
<dbReference type="OrthoDB" id="296065at2759"/>
<evidence type="ECO:0000256" key="6">
    <source>
        <dbReference type="ARBA" id="ARBA00022691"/>
    </source>
</evidence>
<dbReference type="PANTHER" id="PTHR13370:SF3">
    <property type="entry name" value="TRNA (GUANINE(10)-N2)-METHYLTRANSFERASE HOMOLOG"/>
    <property type="match status" value="1"/>
</dbReference>
<reference evidence="13" key="1">
    <citation type="submission" date="2025-08" db="UniProtKB">
        <authorList>
            <consortium name="RefSeq"/>
        </authorList>
    </citation>
    <scope>IDENTIFICATION</scope>
    <source>
        <tissue evidence="13">Muscle</tissue>
    </source>
</reference>
<feature type="domain" description="tRNA (guanine(10)-N(2))-methyltransferase TRMT11 N-terminal" evidence="11">
    <location>
        <begin position="16"/>
        <end position="183"/>
    </location>
</feature>
<keyword evidence="3 10" id="KW-0820">tRNA-binding</keyword>
<dbReference type="GO" id="GO:0160102">
    <property type="term" value="F:tRNA (guanine(10)-N2)-methyltransferase activity"/>
    <property type="evidence" value="ECO:0007669"/>
    <property type="project" value="UniProtKB-EC"/>
</dbReference>
<protein>
    <recommendedName>
        <fullName evidence="9">tRNA (guanine(10)-N(2))-methyltransferase</fullName>
        <ecNumber evidence="9">2.1.1.214</ecNumber>
    </recommendedName>
</protein>
<keyword evidence="6 10" id="KW-0949">S-adenosyl-L-methionine</keyword>
<evidence type="ECO:0000256" key="8">
    <source>
        <dbReference type="ARBA" id="ARBA00022884"/>
    </source>
</evidence>
<evidence type="ECO:0000259" key="11">
    <source>
        <dbReference type="Pfam" id="PF25904"/>
    </source>
</evidence>
<dbReference type="InterPro" id="IPR059073">
    <property type="entry name" value="TRMT11_N"/>
</dbReference>
<dbReference type="RefSeq" id="XP_019516761.1">
    <property type="nucleotide sequence ID" value="XM_019661216.1"/>
</dbReference>
<dbReference type="PROSITE" id="PS00092">
    <property type="entry name" value="N6_MTASE"/>
    <property type="match status" value="1"/>
</dbReference>
<name>A0A8B7STN9_HIPAR</name>
<evidence type="ECO:0000256" key="5">
    <source>
        <dbReference type="ARBA" id="ARBA00022679"/>
    </source>
</evidence>
<proteinExistence type="inferred from homology"/>
<keyword evidence="2" id="KW-0963">Cytoplasm</keyword>
<evidence type="ECO:0000256" key="3">
    <source>
        <dbReference type="ARBA" id="ARBA00022555"/>
    </source>
</evidence>
<comment type="subcellular location">
    <subcellularLocation>
        <location evidence="1">Cytoplasm</location>
    </subcellularLocation>
</comment>
<dbReference type="KEGG" id="hai:109392618"/>
<evidence type="ECO:0000256" key="9">
    <source>
        <dbReference type="ARBA" id="ARBA00066937"/>
    </source>
</evidence>
<organism evidence="12 13">
    <name type="scientific">Hipposideros armiger</name>
    <name type="common">Great Himalayan leaf-nosed bat</name>
    <dbReference type="NCBI Taxonomy" id="186990"/>
    <lineage>
        <taxon>Eukaryota</taxon>
        <taxon>Metazoa</taxon>
        <taxon>Chordata</taxon>
        <taxon>Craniata</taxon>
        <taxon>Vertebrata</taxon>
        <taxon>Euteleostomi</taxon>
        <taxon>Mammalia</taxon>
        <taxon>Eutheria</taxon>
        <taxon>Laurasiatheria</taxon>
        <taxon>Chiroptera</taxon>
        <taxon>Yinpterochiroptera</taxon>
        <taxon>Rhinolophoidea</taxon>
        <taxon>Hipposideridae</taxon>
        <taxon>Hipposideros</taxon>
    </lineage>
</organism>
<dbReference type="InterPro" id="IPR029063">
    <property type="entry name" value="SAM-dependent_MTases_sf"/>
</dbReference>
<dbReference type="GO" id="GO:0005737">
    <property type="term" value="C:cytoplasm"/>
    <property type="evidence" value="ECO:0007669"/>
    <property type="project" value="UniProtKB-SubCell"/>
</dbReference>
<comment type="similarity">
    <text evidence="10">Belongs to the class I-like SAM-binding methyltransferase superfamily. TRM11 methyltransferase family.</text>
</comment>
<evidence type="ECO:0000256" key="2">
    <source>
        <dbReference type="ARBA" id="ARBA00022490"/>
    </source>
</evidence>
<evidence type="ECO:0000313" key="12">
    <source>
        <dbReference type="Proteomes" id="UP000694851"/>
    </source>
</evidence>
<dbReference type="Gene3D" id="3.40.50.150">
    <property type="entry name" value="Vaccinia Virus protein VP39"/>
    <property type="match status" value="1"/>
</dbReference>
<evidence type="ECO:0000256" key="7">
    <source>
        <dbReference type="ARBA" id="ARBA00022694"/>
    </source>
</evidence>
<dbReference type="PANTHER" id="PTHR13370">
    <property type="entry name" value="RNA METHYLASE-RELATED"/>
    <property type="match status" value="1"/>
</dbReference>
<keyword evidence="7 10" id="KW-0819">tRNA processing</keyword>
<evidence type="ECO:0000313" key="13">
    <source>
        <dbReference type="RefSeq" id="XP_019516761.1"/>
    </source>
</evidence>
<keyword evidence="12" id="KW-1185">Reference proteome</keyword>
<evidence type="ECO:0000256" key="4">
    <source>
        <dbReference type="ARBA" id="ARBA00022603"/>
    </source>
</evidence>
<dbReference type="CTD" id="60487"/>
<dbReference type="InterPro" id="IPR002052">
    <property type="entry name" value="DNA_methylase_N6_adenine_CS"/>
</dbReference>
<dbReference type="Proteomes" id="UP000694851">
    <property type="component" value="Unplaced"/>
</dbReference>
<dbReference type="GO" id="GO:0000049">
    <property type="term" value="F:tRNA binding"/>
    <property type="evidence" value="ECO:0007669"/>
    <property type="project" value="UniProtKB-UniRule"/>
</dbReference>
<dbReference type="InterPro" id="IPR016691">
    <property type="entry name" value="TRMT11"/>
</dbReference>
<evidence type="ECO:0000256" key="10">
    <source>
        <dbReference type="PROSITE-ProRule" id="PRU00959"/>
    </source>
</evidence>
<dbReference type="GO" id="GO:0008033">
    <property type="term" value="P:tRNA processing"/>
    <property type="evidence" value="ECO:0007669"/>
    <property type="project" value="UniProtKB-UniRule"/>
</dbReference>
<dbReference type="SUPFAM" id="SSF53335">
    <property type="entry name" value="S-adenosyl-L-methionine-dependent methyltransferases"/>
    <property type="match status" value="1"/>
</dbReference>
<dbReference type="Pfam" id="PF25904">
    <property type="entry name" value="Tmrp11_N"/>
    <property type="match status" value="1"/>
</dbReference>